<proteinExistence type="predicted"/>
<dbReference type="Proteomes" id="UP000838821">
    <property type="component" value="Unassembled WGS sequence"/>
</dbReference>
<gene>
    <name evidence="1" type="ORF">PAECIP111891_06695</name>
</gene>
<accession>A0ABN8HA57</accession>
<dbReference type="EMBL" id="CAKMMW010000038">
    <property type="protein sequence ID" value="CAH1230604.1"/>
    <property type="molecule type" value="Genomic_DNA"/>
</dbReference>
<dbReference type="RefSeq" id="WP_236293059.1">
    <property type="nucleotide sequence ID" value="NZ_CAKMMW010000038.1"/>
</dbReference>
<evidence type="ECO:0000313" key="2">
    <source>
        <dbReference type="Proteomes" id="UP000838821"/>
    </source>
</evidence>
<comment type="caution">
    <text evidence="1">The sequence shown here is derived from an EMBL/GenBank/DDBJ whole genome shotgun (WGS) entry which is preliminary data.</text>
</comment>
<sequence length="72" mass="8247">MKSNIIPQEKIPMILSFYTKEGVAEIEEVSVIIETMVENLSSNDLKKFLVFIGSGNLNIAYDMFRYIQENKA</sequence>
<name>A0ABN8HA57_9BACL</name>
<reference evidence="1" key="1">
    <citation type="submission" date="2022-01" db="EMBL/GenBank/DDBJ databases">
        <authorList>
            <person name="Criscuolo A."/>
        </authorList>
    </citation>
    <scope>NUCLEOTIDE SEQUENCE</scope>
    <source>
        <strain evidence="1">CIP111891</strain>
    </source>
</reference>
<keyword evidence="2" id="KW-1185">Reference proteome</keyword>
<protein>
    <submittedName>
        <fullName evidence="1">Uncharacterized protein</fullName>
    </submittedName>
</protein>
<organism evidence="1 2">
    <name type="scientific">Paenibacillus allorhizoplanae</name>
    <dbReference type="NCBI Taxonomy" id="2905648"/>
    <lineage>
        <taxon>Bacteria</taxon>
        <taxon>Bacillati</taxon>
        <taxon>Bacillota</taxon>
        <taxon>Bacilli</taxon>
        <taxon>Bacillales</taxon>
        <taxon>Paenibacillaceae</taxon>
        <taxon>Paenibacillus</taxon>
    </lineage>
</organism>
<evidence type="ECO:0000313" key="1">
    <source>
        <dbReference type="EMBL" id="CAH1230604.1"/>
    </source>
</evidence>